<evidence type="ECO:0000256" key="2">
    <source>
        <dbReference type="ARBA" id="ARBA00022833"/>
    </source>
</evidence>
<dbReference type="PANTHER" id="PTHR43401">
    <property type="entry name" value="L-THREONINE 3-DEHYDROGENASE"/>
    <property type="match status" value="1"/>
</dbReference>
<dbReference type="Gene3D" id="3.40.50.720">
    <property type="entry name" value="NAD(P)-binding Rossmann-like Domain"/>
    <property type="match status" value="1"/>
</dbReference>
<dbReference type="PROSITE" id="PS00059">
    <property type="entry name" value="ADH_ZINC"/>
    <property type="match status" value="1"/>
</dbReference>
<organism evidence="6 7">
    <name type="scientific">Melanomma pulvis-pyrius CBS 109.77</name>
    <dbReference type="NCBI Taxonomy" id="1314802"/>
    <lineage>
        <taxon>Eukaryota</taxon>
        <taxon>Fungi</taxon>
        <taxon>Dikarya</taxon>
        <taxon>Ascomycota</taxon>
        <taxon>Pezizomycotina</taxon>
        <taxon>Dothideomycetes</taxon>
        <taxon>Pleosporomycetidae</taxon>
        <taxon>Pleosporales</taxon>
        <taxon>Melanommataceae</taxon>
        <taxon>Melanomma</taxon>
    </lineage>
</organism>
<dbReference type="Pfam" id="PF08240">
    <property type="entry name" value="ADH_N"/>
    <property type="match status" value="1"/>
</dbReference>
<dbReference type="InterPro" id="IPR050129">
    <property type="entry name" value="Zn_alcohol_dh"/>
</dbReference>
<dbReference type="InterPro" id="IPR013154">
    <property type="entry name" value="ADH-like_N"/>
</dbReference>
<evidence type="ECO:0000256" key="1">
    <source>
        <dbReference type="ARBA" id="ARBA00022723"/>
    </source>
</evidence>
<comment type="cofactor">
    <cofactor evidence="4">
        <name>Zn(2+)</name>
        <dbReference type="ChEBI" id="CHEBI:29105"/>
    </cofactor>
</comment>
<dbReference type="InterPro" id="IPR013149">
    <property type="entry name" value="ADH-like_C"/>
</dbReference>
<dbReference type="PANTHER" id="PTHR43401:SF5">
    <property type="entry name" value="ALCOHOL DEHYDROGENASE-RELATED"/>
    <property type="match status" value="1"/>
</dbReference>
<evidence type="ECO:0000313" key="6">
    <source>
        <dbReference type="EMBL" id="KAF2792857.1"/>
    </source>
</evidence>
<comment type="similarity">
    <text evidence="4">Belongs to the zinc-containing alcohol dehydrogenase family.</text>
</comment>
<dbReference type="GO" id="GO:0016491">
    <property type="term" value="F:oxidoreductase activity"/>
    <property type="evidence" value="ECO:0007669"/>
    <property type="project" value="UniProtKB-KW"/>
</dbReference>
<dbReference type="InterPro" id="IPR011032">
    <property type="entry name" value="GroES-like_sf"/>
</dbReference>
<keyword evidence="7" id="KW-1185">Reference proteome</keyword>
<reference evidence="6" key="1">
    <citation type="journal article" date="2020" name="Stud. Mycol.">
        <title>101 Dothideomycetes genomes: a test case for predicting lifestyles and emergence of pathogens.</title>
        <authorList>
            <person name="Haridas S."/>
            <person name="Albert R."/>
            <person name="Binder M."/>
            <person name="Bloem J."/>
            <person name="Labutti K."/>
            <person name="Salamov A."/>
            <person name="Andreopoulos B."/>
            <person name="Baker S."/>
            <person name="Barry K."/>
            <person name="Bills G."/>
            <person name="Bluhm B."/>
            <person name="Cannon C."/>
            <person name="Castanera R."/>
            <person name="Culley D."/>
            <person name="Daum C."/>
            <person name="Ezra D."/>
            <person name="Gonzalez J."/>
            <person name="Henrissat B."/>
            <person name="Kuo A."/>
            <person name="Liang C."/>
            <person name="Lipzen A."/>
            <person name="Lutzoni F."/>
            <person name="Magnuson J."/>
            <person name="Mondo S."/>
            <person name="Nolan M."/>
            <person name="Ohm R."/>
            <person name="Pangilinan J."/>
            <person name="Park H.-J."/>
            <person name="Ramirez L."/>
            <person name="Alfaro M."/>
            <person name="Sun H."/>
            <person name="Tritt A."/>
            <person name="Yoshinaga Y."/>
            <person name="Zwiers L.-H."/>
            <person name="Turgeon B."/>
            <person name="Goodwin S."/>
            <person name="Spatafora J."/>
            <person name="Crous P."/>
            <person name="Grigoriev I."/>
        </authorList>
    </citation>
    <scope>NUCLEOTIDE SEQUENCE</scope>
    <source>
        <strain evidence="6">CBS 109.77</strain>
    </source>
</reference>
<dbReference type="EMBL" id="MU001952">
    <property type="protein sequence ID" value="KAF2792857.1"/>
    <property type="molecule type" value="Genomic_DNA"/>
</dbReference>
<evidence type="ECO:0000313" key="7">
    <source>
        <dbReference type="Proteomes" id="UP000799757"/>
    </source>
</evidence>
<evidence type="ECO:0000259" key="5">
    <source>
        <dbReference type="SMART" id="SM00829"/>
    </source>
</evidence>
<accession>A0A6A6XAR4</accession>
<dbReference type="Proteomes" id="UP000799757">
    <property type="component" value="Unassembled WGS sequence"/>
</dbReference>
<keyword evidence="3" id="KW-0560">Oxidoreductase</keyword>
<evidence type="ECO:0000256" key="4">
    <source>
        <dbReference type="RuleBase" id="RU361277"/>
    </source>
</evidence>
<dbReference type="SUPFAM" id="SSF51735">
    <property type="entry name" value="NAD(P)-binding Rossmann-fold domains"/>
    <property type="match status" value="1"/>
</dbReference>
<dbReference type="InterPro" id="IPR020843">
    <property type="entry name" value="ER"/>
</dbReference>
<dbReference type="GO" id="GO:0008270">
    <property type="term" value="F:zinc ion binding"/>
    <property type="evidence" value="ECO:0007669"/>
    <property type="project" value="InterPro"/>
</dbReference>
<dbReference type="CDD" id="cd08254">
    <property type="entry name" value="hydroxyacyl_CoA_DH"/>
    <property type="match status" value="1"/>
</dbReference>
<keyword evidence="1 4" id="KW-0479">Metal-binding</keyword>
<gene>
    <name evidence="6" type="ORF">K505DRAFT_306884</name>
</gene>
<dbReference type="AlphaFoldDB" id="A0A6A6XAR4"/>
<protein>
    <submittedName>
        <fullName evidence="6">GroES-like protein</fullName>
    </submittedName>
</protein>
<dbReference type="OrthoDB" id="1879366at2759"/>
<dbReference type="InterPro" id="IPR002328">
    <property type="entry name" value="ADH_Zn_CS"/>
</dbReference>
<sequence>MSTTIPSTMHAWRKHKGNMEAVWEEIPVPTTPPTGFLIKLIASGVCRSDHNLLTNEVQPPWFQPAFTLGHEGSGTIVAIGSQVPTDSGFRIGDEIALLAVPGCGKDDCTECSRELQQLCAKGHHSGIGEDGFYAPYATIDVRGAVKIPKGVTPSQAAVATDAVTTAYHAIHRRGEIKKNETVFLFGLGGLGFNALQIIKAIGAKVLVSDVKQENLDEAIKIGVPVEDLVPVGKSVQEWVVERGWSGKIDVVADFVGTKQTFDDAQYIVVRQAGRMLCVGTLNHENTVHMKVGIRKRLSIIFSYGGQTRDLKEALDLIAQGVLNPQVADGKLADFPKVLKELEAGKVTGRIALLHE</sequence>
<proteinExistence type="inferred from homology"/>
<feature type="domain" description="Enoyl reductase (ER)" evidence="5">
    <location>
        <begin position="17"/>
        <end position="352"/>
    </location>
</feature>
<dbReference type="InterPro" id="IPR036291">
    <property type="entry name" value="NAD(P)-bd_dom_sf"/>
</dbReference>
<dbReference type="Gene3D" id="3.90.180.10">
    <property type="entry name" value="Medium-chain alcohol dehydrogenases, catalytic domain"/>
    <property type="match status" value="1"/>
</dbReference>
<dbReference type="Pfam" id="PF00107">
    <property type="entry name" value="ADH_zinc_N"/>
    <property type="match status" value="1"/>
</dbReference>
<dbReference type="SMART" id="SM00829">
    <property type="entry name" value="PKS_ER"/>
    <property type="match status" value="1"/>
</dbReference>
<name>A0A6A6XAR4_9PLEO</name>
<evidence type="ECO:0000256" key="3">
    <source>
        <dbReference type="ARBA" id="ARBA00023002"/>
    </source>
</evidence>
<dbReference type="SUPFAM" id="SSF50129">
    <property type="entry name" value="GroES-like"/>
    <property type="match status" value="1"/>
</dbReference>
<keyword evidence="2 4" id="KW-0862">Zinc</keyword>